<keyword evidence="4" id="KW-1185">Reference proteome</keyword>
<evidence type="ECO:0008006" key="5">
    <source>
        <dbReference type="Google" id="ProtNLM"/>
    </source>
</evidence>
<gene>
    <name evidence="3" type="ORF">Rsub_11030</name>
</gene>
<dbReference type="STRING" id="307507.A0A2V0PHI3"/>
<dbReference type="PANTHER" id="PTHR47380">
    <property type="entry name" value="OS02G0533000 PROTEIN"/>
    <property type="match status" value="1"/>
</dbReference>
<feature type="transmembrane region" description="Helical" evidence="2">
    <location>
        <begin position="430"/>
        <end position="454"/>
    </location>
</feature>
<feature type="compositionally biased region" description="Basic and acidic residues" evidence="1">
    <location>
        <begin position="554"/>
        <end position="579"/>
    </location>
</feature>
<organism evidence="3 4">
    <name type="scientific">Raphidocelis subcapitata</name>
    <dbReference type="NCBI Taxonomy" id="307507"/>
    <lineage>
        <taxon>Eukaryota</taxon>
        <taxon>Viridiplantae</taxon>
        <taxon>Chlorophyta</taxon>
        <taxon>core chlorophytes</taxon>
        <taxon>Chlorophyceae</taxon>
        <taxon>CS clade</taxon>
        <taxon>Sphaeropleales</taxon>
        <taxon>Selenastraceae</taxon>
        <taxon>Raphidocelis</taxon>
    </lineage>
</organism>
<evidence type="ECO:0000313" key="3">
    <source>
        <dbReference type="EMBL" id="GBF97383.1"/>
    </source>
</evidence>
<dbReference type="EMBL" id="BDRX01000097">
    <property type="protein sequence ID" value="GBF97383.1"/>
    <property type="molecule type" value="Genomic_DNA"/>
</dbReference>
<comment type="caution">
    <text evidence="3">The sequence shown here is derived from an EMBL/GenBank/DDBJ whole genome shotgun (WGS) entry which is preliminary data.</text>
</comment>
<keyword evidence="2" id="KW-1133">Transmembrane helix</keyword>
<protein>
    <recommendedName>
        <fullName evidence="5">Iron-sulfur cluster biosynthesis family</fullName>
    </recommendedName>
</protein>
<dbReference type="OrthoDB" id="4518at2759"/>
<dbReference type="InterPro" id="IPR044200">
    <property type="entry name" value="At5g03900-like"/>
</dbReference>
<feature type="region of interest" description="Disordered" evidence="1">
    <location>
        <begin position="1"/>
        <end position="77"/>
    </location>
</feature>
<feature type="compositionally biased region" description="Basic and acidic residues" evidence="1">
    <location>
        <begin position="586"/>
        <end position="596"/>
    </location>
</feature>
<feature type="transmembrane region" description="Helical" evidence="2">
    <location>
        <begin position="184"/>
        <end position="209"/>
    </location>
</feature>
<evidence type="ECO:0000256" key="1">
    <source>
        <dbReference type="SAM" id="MobiDB-lite"/>
    </source>
</evidence>
<sequence>MQTAAAAPGLRAGALAGWPRPRRLAPPLAAHAQRPARPPLPRPAAPAARPSPAPAPARGPAPPRAALPRSPSGAFDPLRDFQRELGMQSNRLDPDIRERVEGAIEALGWRATVGEVAARAGVKLSEADGALKALAYDSLGHLEVSKDGEVVYSFDRGFKAKLRNRSALQRLRPVLKKAQAVGAYLVRVAFGGALIASVLVVWLAIAVLTSSRDGDRRDRGGGGYYGGGGYGGGGGIWLNPLDLWLWADPSYARHTRERIDSGREMNFVEGIFSWVFGDGDPNMTYQERRWRALGKHIQRLGGVVSAEEMAPFLDPPELPDRLPQGPNKYEDEAFVLPALLRFGGEPFVDERGGLLYRFPALQVGASEAPAMQLRPQEARVPLEREWEFSAASPGQQAGAVALGAANIIGVIVLSSMLADPLTKLSLFRQGLGFVFGLLPALQAYAAAFFAIPLVRVFADARRNAKIGGRNDARLEALELLASGDRDLESKLTGARKLGSRRVIGRQEVIYTTETAADAQVNRAEEEEFDRKLGRQPKGGDGGARQLPRQAGGNKVDDVFGRGGKREREREPADGDDWRAGGRAGRRRDDWERMDRW</sequence>
<reference evidence="3 4" key="1">
    <citation type="journal article" date="2018" name="Sci. Rep.">
        <title>Raphidocelis subcapitata (=Pseudokirchneriella subcapitata) provides an insight into genome evolution and environmental adaptations in the Sphaeropleales.</title>
        <authorList>
            <person name="Suzuki S."/>
            <person name="Yamaguchi H."/>
            <person name="Nakajima N."/>
            <person name="Kawachi M."/>
        </authorList>
    </citation>
    <scope>NUCLEOTIDE SEQUENCE [LARGE SCALE GENOMIC DNA]</scope>
    <source>
        <strain evidence="3 4">NIES-35</strain>
    </source>
</reference>
<evidence type="ECO:0000256" key="2">
    <source>
        <dbReference type="SAM" id="Phobius"/>
    </source>
</evidence>
<feature type="compositionally biased region" description="Low complexity" evidence="1">
    <location>
        <begin position="1"/>
        <end position="35"/>
    </location>
</feature>
<dbReference type="InParanoid" id="A0A2V0PHI3"/>
<dbReference type="FunCoup" id="A0A2V0PHI3">
    <property type="interactions" value="612"/>
</dbReference>
<accession>A0A2V0PHI3</accession>
<evidence type="ECO:0000313" key="4">
    <source>
        <dbReference type="Proteomes" id="UP000247498"/>
    </source>
</evidence>
<dbReference type="Proteomes" id="UP000247498">
    <property type="component" value="Unassembled WGS sequence"/>
</dbReference>
<proteinExistence type="predicted"/>
<dbReference type="GO" id="GO:0009941">
    <property type="term" value="C:chloroplast envelope"/>
    <property type="evidence" value="ECO:0007669"/>
    <property type="project" value="TreeGrafter"/>
</dbReference>
<feature type="compositionally biased region" description="Pro residues" evidence="1">
    <location>
        <begin position="36"/>
        <end position="65"/>
    </location>
</feature>
<name>A0A2V0PHI3_9CHLO</name>
<keyword evidence="2" id="KW-0472">Membrane</keyword>
<feature type="transmembrane region" description="Helical" evidence="2">
    <location>
        <begin position="397"/>
        <end position="418"/>
    </location>
</feature>
<keyword evidence="2" id="KW-0812">Transmembrane</keyword>
<feature type="region of interest" description="Disordered" evidence="1">
    <location>
        <begin position="520"/>
        <end position="596"/>
    </location>
</feature>
<dbReference type="AlphaFoldDB" id="A0A2V0PHI3"/>
<dbReference type="PANTHER" id="PTHR47380:SF4">
    <property type="entry name" value="OS02G0533000 PROTEIN"/>
    <property type="match status" value="1"/>
</dbReference>